<sequence>MSERIRAGDILNEAFQFGFYRWTTVFRFAWLPVVMVMLLAFGATNLVFDMEALKALEGVQDPALSDFQEAFRLSMPMAALTWIGVGVIALFLYSGFAASIYRLVALGEERSGVAHLRLDGPALRVFFAMLILNGINYVVISAVSLLMLALNGHGIGDFFAAWPDFFAMVEASSQDSSYQPSLEEAQRLAPIGLFFLGFMFALPALIYINVKLAPFAPGSASENRLLLFGAFRMTFGHAWSIFGVYVLFFMAMLVMTIVYWLTMSFLGVMTGLGGSAAVIGKLFGAIEFAASFAYQIFIFGVQFSLQAIIYRRLKTGQ</sequence>
<proteinExistence type="predicted"/>
<evidence type="ECO:0000313" key="2">
    <source>
        <dbReference type="EMBL" id="PQA87531.1"/>
    </source>
</evidence>
<feature type="transmembrane region" description="Helical" evidence="1">
    <location>
        <begin position="292"/>
        <end position="310"/>
    </location>
</feature>
<comment type="caution">
    <text evidence="2">The sequence shown here is derived from an EMBL/GenBank/DDBJ whole genome shotgun (WGS) entry which is preliminary data.</text>
</comment>
<accession>A0A2S7K4X4</accession>
<keyword evidence="1" id="KW-0472">Membrane</keyword>
<protein>
    <submittedName>
        <fullName evidence="2">Uncharacterized protein</fullName>
    </submittedName>
</protein>
<evidence type="ECO:0000256" key="1">
    <source>
        <dbReference type="SAM" id="Phobius"/>
    </source>
</evidence>
<keyword evidence="1" id="KW-0812">Transmembrane</keyword>
<feature type="transmembrane region" description="Helical" evidence="1">
    <location>
        <begin position="188"/>
        <end position="210"/>
    </location>
</feature>
<feature type="transmembrane region" description="Helical" evidence="1">
    <location>
        <begin position="28"/>
        <end position="48"/>
    </location>
</feature>
<dbReference type="RefSeq" id="WP_104830348.1">
    <property type="nucleotide sequence ID" value="NZ_PJCH01000007.1"/>
</dbReference>
<keyword evidence="3" id="KW-1185">Reference proteome</keyword>
<reference evidence="2 3" key="1">
    <citation type="submission" date="2017-12" db="EMBL/GenBank/DDBJ databases">
        <authorList>
            <person name="Hurst M.R.H."/>
        </authorList>
    </citation>
    <scope>NUCLEOTIDE SEQUENCE [LARGE SCALE GENOMIC DNA]</scope>
    <source>
        <strain evidence="2 3">SY-3-19</strain>
    </source>
</reference>
<keyword evidence="1" id="KW-1133">Transmembrane helix</keyword>
<feature type="transmembrane region" description="Helical" evidence="1">
    <location>
        <begin position="125"/>
        <end position="150"/>
    </location>
</feature>
<organism evidence="2 3">
    <name type="scientific">Hyphococcus luteus</name>
    <dbReference type="NCBI Taxonomy" id="2058213"/>
    <lineage>
        <taxon>Bacteria</taxon>
        <taxon>Pseudomonadati</taxon>
        <taxon>Pseudomonadota</taxon>
        <taxon>Alphaproteobacteria</taxon>
        <taxon>Parvularculales</taxon>
        <taxon>Parvularculaceae</taxon>
        <taxon>Hyphococcus</taxon>
    </lineage>
</organism>
<feature type="transmembrane region" description="Helical" evidence="1">
    <location>
        <begin position="79"/>
        <end position="105"/>
    </location>
</feature>
<dbReference type="Proteomes" id="UP000239504">
    <property type="component" value="Unassembled WGS sequence"/>
</dbReference>
<dbReference type="OrthoDB" id="9833351at2"/>
<dbReference type="AlphaFoldDB" id="A0A2S7K4X4"/>
<name>A0A2S7K4X4_9PROT</name>
<gene>
    <name evidence="2" type="ORF">CW354_12075</name>
</gene>
<evidence type="ECO:0000313" key="3">
    <source>
        <dbReference type="Proteomes" id="UP000239504"/>
    </source>
</evidence>
<dbReference type="EMBL" id="PJCH01000007">
    <property type="protein sequence ID" value="PQA87531.1"/>
    <property type="molecule type" value="Genomic_DNA"/>
</dbReference>